<dbReference type="PANTHER" id="PTHR13833">
    <property type="match status" value="1"/>
</dbReference>
<dbReference type="InterPro" id="IPR011042">
    <property type="entry name" value="6-blade_b-propeller_TolB-like"/>
</dbReference>
<dbReference type="AlphaFoldDB" id="A0A2W2AJ11"/>
<dbReference type="Pfam" id="PF01436">
    <property type="entry name" value="NHL"/>
    <property type="match status" value="2"/>
</dbReference>
<evidence type="ECO:0008006" key="4">
    <source>
        <dbReference type="Google" id="ProtNLM"/>
    </source>
</evidence>
<dbReference type="EMBL" id="QKVK01000013">
    <property type="protein sequence ID" value="PZF75271.1"/>
    <property type="molecule type" value="Genomic_DNA"/>
</dbReference>
<name>A0A2W2AJ11_9HYPH</name>
<dbReference type="Gene3D" id="2.120.10.30">
    <property type="entry name" value="TolB, C-terminal domain"/>
    <property type="match status" value="3"/>
</dbReference>
<gene>
    <name evidence="2" type="ORF">DK847_19335</name>
</gene>
<reference evidence="3" key="1">
    <citation type="submission" date="2018-06" db="EMBL/GenBank/DDBJ databases">
        <title>Aestuariibacter litoralis strain KCTC 52945T.</title>
        <authorList>
            <person name="Li X."/>
            <person name="Salam N."/>
            <person name="Li J.-L."/>
            <person name="Chen Y.-M."/>
            <person name="Yang Z.-W."/>
            <person name="Zhang L.-Y."/>
            <person name="Han M.-X."/>
            <person name="Xiao M."/>
            <person name="Li W.-J."/>
        </authorList>
    </citation>
    <scope>NUCLEOTIDE SEQUENCE [LARGE SCALE GENOMIC DNA]</scope>
    <source>
        <strain evidence="3">KCTC 52945</strain>
    </source>
</reference>
<accession>A0A2W2AJ11</accession>
<evidence type="ECO:0000256" key="1">
    <source>
        <dbReference type="ARBA" id="ARBA00022737"/>
    </source>
</evidence>
<organism evidence="2 3">
    <name type="scientific">Aestuariivirga litoralis</name>
    <dbReference type="NCBI Taxonomy" id="2650924"/>
    <lineage>
        <taxon>Bacteria</taxon>
        <taxon>Pseudomonadati</taxon>
        <taxon>Pseudomonadota</taxon>
        <taxon>Alphaproteobacteria</taxon>
        <taxon>Hyphomicrobiales</taxon>
        <taxon>Aestuariivirgaceae</taxon>
        <taxon>Aestuariivirga</taxon>
    </lineage>
</organism>
<dbReference type="Proteomes" id="UP000248795">
    <property type="component" value="Unassembled WGS sequence"/>
</dbReference>
<dbReference type="InterPro" id="IPR001258">
    <property type="entry name" value="NHL_repeat"/>
</dbReference>
<proteinExistence type="predicted"/>
<keyword evidence="1" id="KW-0677">Repeat</keyword>
<dbReference type="SUPFAM" id="SSF101898">
    <property type="entry name" value="NHL repeat"/>
    <property type="match status" value="1"/>
</dbReference>
<dbReference type="PANTHER" id="PTHR13833:SF71">
    <property type="entry name" value="NHL DOMAIN-CONTAINING PROTEIN"/>
    <property type="match status" value="1"/>
</dbReference>
<evidence type="ECO:0000313" key="2">
    <source>
        <dbReference type="EMBL" id="PZF75271.1"/>
    </source>
</evidence>
<evidence type="ECO:0000313" key="3">
    <source>
        <dbReference type="Proteomes" id="UP000248795"/>
    </source>
</evidence>
<comment type="caution">
    <text evidence="2">The sequence shown here is derived from an EMBL/GenBank/DDBJ whole genome shotgun (WGS) entry which is preliminary data.</text>
</comment>
<keyword evidence="3" id="KW-1185">Reference proteome</keyword>
<protein>
    <recommendedName>
        <fullName evidence="4">SMP-30/Gluconolactonase/LRE-like region domain-containing protein</fullName>
    </recommendedName>
</protein>
<sequence>MGSLARFRNPTGVVTDVSGNLFIADTGNHTIRKVSPAGVVSTFAGLGGVPGSSNGTGTAARFNSPKGLTIDGAGNLYVADTGNHVIRKVTSVGVVTNVAGGTGLPGSFDGIGAAARFKSPAAVAATSTGVLYVADTGNYTLRKLVVSSGQVTTIAGSAGIPGTADGTGATARLGTILGLGVDSAGNIYAPDYYYSTIRKVAPTGVVTTFAGAPGVRGAINGAGTSARFSSPYGVTVDAANNIYVSDYANCLLRKITVTGIVTSPVGTSGLCKFVPGEAPAGLNMPTGLIKVGATVYLTVGNGVARVSNMP</sequence>